<feature type="domain" description="TM2" evidence="6">
    <location>
        <begin position="39"/>
        <end position="86"/>
    </location>
</feature>
<evidence type="ECO:0000256" key="1">
    <source>
        <dbReference type="ARBA" id="ARBA00004141"/>
    </source>
</evidence>
<evidence type="ECO:0000313" key="8">
    <source>
        <dbReference type="Proteomes" id="UP000594749"/>
    </source>
</evidence>
<evidence type="ECO:0000259" key="6">
    <source>
        <dbReference type="Pfam" id="PF05154"/>
    </source>
</evidence>
<sequence length="118" mass="13699">MMWNDKLNDAQFAYLSKELENINIVNKKALEPLYILELKSPIIGLALGFFLGVFSVDRFYKGDIGYGIAKLLLGWLTLFIWNLIDIYYVYVGIQKDNFDKISSALLEVKRKNSYFEKS</sequence>
<organism evidence="7 8">
    <name type="scientific">Campylobacter corcagiensis</name>
    <dbReference type="NCBI Taxonomy" id="1448857"/>
    <lineage>
        <taxon>Bacteria</taxon>
        <taxon>Pseudomonadati</taxon>
        <taxon>Campylobacterota</taxon>
        <taxon>Epsilonproteobacteria</taxon>
        <taxon>Campylobacterales</taxon>
        <taxon>Campylobacteraceae</taxon>
        <taxon>Campylobacter</taxon>
    </lineage>
</organism>
<protein>
    <submittedName>
        <fullName evidence="7">TM2 domain-containing protein</fullName>
    </submittedName>
</protein>
<dbReference type="Pfam" id="PF05154">
    <property type="entry name" value="TM2"/>
    <property type="match status" value="1"/>
</dbReference>
<keyword evidence="3 5" id="KW-1133">Transmembrane helix</keyword>
<keyword evidence="2 5" id="KW-0812">Transmembrane</keyword>
<accession>A0A7M1LHT9</accession>
<dbReference type="EMBL" id="CP063078">
    <property type="protein sequence ID" value="QOQ88149.1"/>
    <property type="molecule type" value="Genomic_DNA"/>
</dbReference>
<dbReference type="InterPro" id="IPR007829">
    <property type="entry name" value="TM2"/>
</dbReference>
<name>A0A7M1LHT9_9BACT</name>
<evidence type="ECO:0000256" key="4">
    <source>
        <dbReference type="ARBA" id="ARBA00023136"/>
    </source>
</evidence>
<dbReference type="Proteomes" id="UP000594749">
    <property type="component" value="Chromosome"/>
</dbReference>
<keyword evidence="8" id="KW-1185">Reference proteome</keyword>
<feature type="transmembrane region" description="Helical" evidence="5">
    <location>
        <begin position="42"/>
        <end position="60"/>
    </location>
</feature>
<evidence type="ECO:0000256" key="3">
    <source>
        <dbReference type="ARBA" id="ARBA00022989"/>
    </source>
</evidence>
<comment type="subcellular location">
    <subcellularLocation>
        <location evidence="1">Membrane</location>
        <topology evidence="1">Multi-pass membrane protein</topology>
    </subcellularLocation>
</comment>
<gene>
    <name evidence="7" type="ORF">IMC76_04565</name>
</gene>
<dbReference type="AlphaFoldDB" id="A0A7M1LHT9"/>
<dbReference type="OrthoDB" id="5326257at2"/>
<dbReference type="GO" id="GO:0016020">
    <property type="term" value="C:membrane"/>
    <property type="evidence" value="ECO:0007669"/>
    <property type="project" value="UniProtKB-SubCell"/>
</dbReference>
<evidence type="ECO:0000256" key="5">
    <source>
        <dbReference type="SAM" id="Phobius"/>
    </source>
</evidence>
<keyword evidence="4 5" id="KW-0472">Membrane</keyword>
<evidence type="ECO:0000313" key="7">
    <source>
        <dbReference type="EMBL" id="QOQ88149.1"/>
    </source>
</evidence>
<proteinExistence type="predicted"/>
<feature type="transmembrane region" description="Helical" evidence="5">
    <location>
        <begin position="72"/>
        <end position="90"/>
    </location>
</feature>
<evidence type="ECO:0000256" key="2">
    <source>
        <dbReference type="ARBA" id="ARBA00022692"/>
    </source>
</evidence>
<reference evidence="7 8" key="1">
    <citation type="submission" date="2020-10" db="EMBL/GenBank/DDBJ databases">
        <title>Campylobacter and Helicobacter PacBio genomes.</title>
        <authorList>
            <person name="Lane C."/>
        </authorList>
    </citation>
    <scope>NUCLEOTIDE SEQUENCE [LARGE SCALE GENOMIC DNA]</scope>
    <source>
        <strain evidence="7 8">2016D-0077</strain>
    </source>
</reference>